<proteinExistence type="predicted"/>
<dbReference type="EMBL" id="JAVIJP010000041">
    <property type="protein sequence ID" value="KAL3626913.1"/>
    <property type="molecule type" value="Genomic_DNA"/>
</dbReference>
<dbReference type="Proteomes" id="UP001632038">
    <property type="component" value="Unassembled WGS sequence"/>
</dbReference>
<gene>
    <name evidence="1" type="ORF">CASFOL_029224</name>
</gene>
<evidence type="ECO:0000313" key="2">
    <source>
        <dbReference type="Proteomes" id="UP001632038"/>
    </source>
</evidence>
<protein>
    <submittedName>
        <fullName evidence="1">Uncharacterized protein</fullName>
    </submittedName>
</protein>
<dbReference type="AlphaFoldDB" id="A0ABD3CBH1"/>
<keyword evidence="2" id="KW-1185">Reference proteome</keyword>
<name>A0ABD3CBH1_9LAMI</name>
<evidence type="ECO:0000313" key="1">
    <source>
        <dbReference type="EMBL" id="KAL3626913.1"/>
    </source>
</evidence>
<accession>A0ABD3CBH1</accession>
<comment type="caution">
    <text evidence="1">The sequence shown here is derived from an EMBL/GenBank/DDBJ whole genome shotgun (WGS) entry which is preliminary data.</text>
</comment>
<organism evidence="1 2">
    <name type="scientific">Castilleja foliolosa</name>
    <dbReference type="NCBI Taxonomy" id="1961234"/>
    <lineage>
        <taxon>Eukaryota</taxon>
        <taxon>Viridiplantae</taxon>
        <taxon>Streptophyta</taxon>
        <taxon>Embryophyta</taxon>
        <taxon>Tracheophyta</taxon>
        <taxon>Spermatophyta</taxon>
        <taxon>Magnoliopsida</taxon>
        <taxon>eudicotyledons</taxon>
        <taxon>Gunneridae</taxon>
        <taxon>Pentapetalae</taxon>
        <taxon>asterids</taxon>
        <taxon>lamiids</taxon>
        <taxon>Lamiales</taxon>
        <taxon>Orobanchaceae</taxon>
        <taxon>Pedicularideae</taxon>
        <taxon>Castillejinae</taxon>
        <taxon>Castilleja</taxon>
    </lineage>
</organism>
<sequence length="167" mass="18450">MMENGRWCRVDLTAIDEEGFSPNPTAELGFQAESWCGCGETRGGLTANGGSVDGDLLERRLLHSPWISLYAKQKHMPAATSLQLGATAGLRLLQSMHLKTYRMRRESLFKNGVMCSEQMKDLLLQAGIVLGRKFREDVRANDSIFESVVYDAGKGYLPGRAENGKPP</sequence>
<reference evidence="2" key="1">
    <citation type="journal article" date="2024" name="IScience">
        <title>Strigolactones Initiate the Formation of Haustorium-like Structures in Castilleja.</title>
        <authorList>
            <person name="Buerger M."/>
            <person name="Peterson D."/>
            <person name="Chory J."/>
        </authorList>
    </citation>
    <scope>NUCLEOTIDE SEQUENCE [LARGE SCALE GENOMIC DNA]</scope>
</reference>